<sequence length="228" mass="24557">MNGGRPAARRPARARVVTAHADAGERRGARFRGRAWRAAPTLTTMLDRLEKLSRRQDPVSVGRMLDAVGRSSFGPLLLVPGLIVLSPVGGMPGIPTTVALLVGLAALQIIGGRCTIWLPQLILRRCVQPRWLHHSVRFLRPLGRLSDAFCRSRLRWMTGDIGTRLIAALCLTICIAMPPLEVIPFASSACGAALALFGLSLTTRDGLVATLSLGLSLFAAWAVVEAIW</sequence>
<dbReference type="EMBL" id="CAADIZ010000024">
    <property type="protein sequence ID" value="VFS23486.1"/>
    <property type="molecule type" value="Genomic_DNA"/>
</dbReference>
<dbReference type="AlphaFoldDB" id="A0A484XJD8"/>
<evidence type="ECO:0000256" key="2">
    <source>
        <dbReference type="SAM" id="Phobius"/>
    </source>
</evidence>
<evidence type="ECO:0000313" key="5">
    <source>
        <dbReference type="EMBL" id="VFR84291.1"/>
    </source>
</evidence>
<dbReference type="Pfam" id="PF06055">
    <property type="entry name" value="ExoD"/>
    <property type="match status" value="1"/>
</dbReference>
<feature type="transmembrane region" description="Helical" evidence="2">
    <location>
        <begin position="161"/>
        <end position="178"/>
    </location>
</feature>
<dbReference type="PIRSF" id="PIRSF033239">
    <property type="entry name" value="ExoD"/>
    <property type="match status" value="1"/>
</dbReference>
<evidence type="ECO:0000313" key="3">
    <source>
        <dbReference type="EMBL" id="VFR54515.1"/>
    </source>
</evidence>
<feature type="transmembrane region" description="Helical" evidence="2">
    <location>
        <begin position="73"/>
        <end position="92"/>
    </location>
</feature>
<dbReference type="EMBL" id="CAADIO010000010">
    <property type="protein sequence ID" value="VFR84291.1"/>
    <property type="molecule type" value="Genomic_DNA"/>
</dbReference>
<gene>
    <name evidence="3" type="ORF">BRI6_3054</name>
    <name evidence="4" type="ORF">BRI9_3115</name>
    <name evidence="5" type="ORF">RAN3_2930</name>
    <name evidence="6" type="ORF">RAN7_3086</name>
</gene>
<keyword evidence="2" id="KW-0472">Membrane</keyword>
<proteinExistence type="predicted"/>
<evidence type="ECO:0000313" key="4">
    <source>
        <dbReference type="EMBL" id="VFR79459.1"/>
    </source>
</evidence>
<reference evidence="6" key="1">
    <citation type="submission" date="2019-03" db="EMBL/GenBank/DDBJ databases">
        <authorList>
            <person name="Danneels B."/>
        </authorList>
    </citation>
    <scope>NUCLEOTIDE SEQUENCE</scope>
</reference>
<name>A0A484XJD8_9ZZZZ</name>
<keyword evidence="2" id="KW-1133">Transmembrane helix</keyword>
<dbReference type="EMBL" id="CAADII010000030">
    <property type="protein sequence ID" value="VFR54515.1"/>
    <property type="molecule type" value="Genomic_DNA"/>
</dbReference>
<keyword evidence="2" id="KW-0812">Transmembrane</keyword>
<feature type="transmembrane region" description="Helical" evidence="2">
    <location>
        <begin position="98"/>
        <end position="118"/>
    </location>
</feature>
<evidence type="ECO:0000313" key="6">
    <source>
        <dbReference type="EMBL" id="VFS23486.1"/>
    </source>
</evidence>
<dbReference type="InterPro" id="IPR010331">
    <property type="entry name" value="ExoD"/>
</dbReference>
<evidence type="ECO:0000256" key="1">
    <source>
        <dbReference type="SAM" id="MobiDB-lite"/>
    </source>
</evidence>
<dbReference type="EMBL" id="CAADIK010000047">
    <property type="protein sequence ID" value="VFR79459.1"/>
    <property type="molecule type" value="Genomic_DNA"/>
</dbReference>
<feature type="transmembrane region" description="Helical" evidence="2">
    <location>
        <begin position="208"/>
        <end position="227"/>
    </location>
</feature>
<accession>A0A484XJD8</accession>
<dbReference type="PANTHER" id="PTHR41795">
    <property type="entry name" value="EXOPOLYSACCHARIDE SYNTHESIS PROTEIN"/>
    <property type="match status" value="1"/>
</dbReference>
<protein>
    <submittedName>
        <fullName evidence="6">Exopolysaccharide synthesis, ExoD</fullName>
    </submittedName>
</protein>
<dbReference type="PANTHER" id="PTHR41795:SF1">
    <property type="entry name" value="EXOPOLYSACCHARIDE SYNTHESIS PROTEIN"/>
    <property type="match status" value="1"/>
</dbReference>
<organism evidence="6">
    <name type="scientific">plant metagenome</name>
    <dbReference type="NCBI Taxonomy" id="1297885"/>
    <lineage>
        <taxon>unclassified sequences</taxon>
        <taxon>metagenomes</taxon>
        <taxon>organismal metagenomes</taxon>
    </lineage>
</organism>
<feature type="region of interest" description="Disordered" evidence="1">
    <location>
        <begin position="1"/>
        <end position="21"/>
    </location>
</feature>